<protein>
    <submittedName>
        <fullName evidence="1">ABC transporter</fullName>
    </submittedName>
</protein>
<name>A0A3E2D9I2_9ACTN</name>
<evidence type="ECO:0000313" key="1">
    <source>
        <dbReference type="EMBL" id="RFT42047.1"/>
    </source>
</evidence>
<evidence type="ECO:0000313" key="2">
    <source>
        <dbReference type="Proteomes" id="UP000259211"/>
    </source>
</evidence>
<dbReference type="EMBL" id="NOWI01000015">
    <property type="protein sequence ID" value="RFT42047.1"/>
    <property type="molecule type" value="Genomic_DNA"/>
</dbReference>
<organism evidence="1 2">
    <name type="scientific">Cutibacterium avidum</name>
    <dbReference type="NCBI Taxonomy" id="33010"/>
    <lineage>
        <taxon>Bacteria</taxon>
        <taxon>Bacillati</taxon>
        <taxon>Actinomycetota</taxon>
        <taxon>Actinomycetes</taxon>
        <taxon>Propionibacteriales</taxon>
        <taxon>Propionibacteriaceae</taxon>
        <taxon>Cutibacterium</taxon>
    </lineage>
</organism>
<dbReference type="AlphaFoldDB" id="A0A3E2D9I2"/>
<accession>A0A3E2D9I2</accession>
<gene>
    <name evidence="1" type="ORF">CHT91_12095</name>
</gene>
<dbReference type="SUPFAM" id="SSF52540">
    <property type="entry name" value="P-loop containing nucleoside triphosphate hydrolases"/>
    <property type="match status" value="1"/>
</dbReference>
<sequence length="621" mass="66898">MNTEQMLLSLTDLRHDLRQAEFPLDLPEAITQAGLARRISNQLNDYVLPRLETVDAPLLAVVGGSTGAGKSTLVNSLVGRVVTRPGVIRPTTTSPVLVHHPDDAAWFDGDRVLPTLVRSRVASNDASSLQLVAEPGIPKGLAILDAPDIDSVVARNRDLAAQLLQAADLWVFVTSAARYADAVPWDFLNEAQERHASVAVVCDRVPPEAMREVPPDLGRLMTERGLADSPLFAVPETKTNADGLLPDQAVSPLRFFLSSLAQDQQKRREVIASTLSGAIGSVCERSSYIAAGLEAQADATSRLAEDAQSIMAEESQSIAAQSADGTLLRGEVLARWHEFVGTGEFMRAMEAKVSWLRDRVVRAFKGAPPEVEKVSVAVESGLENLIIAETQAGCERIEAVWQADPAGRSVLERADEDLARPSQSFEESVSRMVRDWQGDVMELVAGEGMDKRSKARFMAFGVNGVSVALMLVVFAHTGGLSGAEAGIAGGSAIVAQRLLEALFGDDAVRRLAKVAKEQLDASVEGLLANEVARYQDVLGSLGVDEELPARIRTSIEEVRQAQEAPESRDGEVTIRTRPKIREVEASGAPELGQMRAGMPVLDAEIVEPSAVLEPEPRQEER</sequence>
<comment type="caution">
    <text evidence="1">The sequence shown here is derived from an EMBL/GenBank/DDBJ whole genome shotgun (WGS) entry which is preliminary data.</text>
</comment>
<dbReference type="InterPro" id="IPR027417">
    <property type="entry name" value="P-loop_NTPase"/>
</dbReference>
<dbReference type="Gene3D" id="3.40.50.300">
    <property type="entry name" value="P-loop containing nucleotide triphosphate hydrolases"/>
    <property type="match status" value="1"/>
</dbReference>
<dbReference type="RefSeq" id="WP_016665853.1">
    <property type="nucleotide sequence ID" value="NZ_CABKSM010000001.1"/>
</dbReference>
<proteinExistence type="predicted"/>
<dbReference type="Proteomes" id="UP000259211">
    <property type="component" value="Unassembled WGS sequence"/>
</dbReference>
<reference evidence="1 2" key="1">
    <citation type="submission" date="2017-07" db="EMBL/GenBank/DDBJ databases">
        <authorList>
            <person name="Sun Z.S."/>
            <person name="Albrecht U."/>
            <person name="Echele G."/>
            <person name="Lee C.C."/>
        </authorList>
    </citation>
    <scope>NUCLEOTIDE SEQUENCE [LARGE SCALE GENOMIC DNA]</scope>
    <source>
        <strain evidence="1 2">P16-029</strain>
    </source>
</reference>